<dbReference type="STRING" id="404433.BTW07_04255"/>
<dbReference type="AlphaFoldDB" id="A0A1Q8SV02"/>
<name>A0A1Q8SV02_9GAMM</name>
<reference evidence="1 2" key="1">
    <citation type="submission" date="2016-12" db="EMBL/GenBank/DDBJ databases">
        <title>Draft genome sequences of strains Salinicola socius SMB35, Salinicola sp. MH3R3-1 and Chromohalobacter sp. SMB17 from the Verkhnekamsk potash mining region of Russia.</title>
        <authorList>
            <person name="Mavrodi D.V."/>
            <person name="Olsson B.E."/>
            <person name="Korsakova E.S."/>
            <person name="Pyankova A."/>
            <person name="Mavrodi O.V."/>
            <person name="Plotnikova E.G."/>
        </authorList>
    </citation>
    <scope>NUCLEOTIDE SEQUENCE [LARGE SCALE GENOMIC DNA]</scope>
    <source>
        <strain evidence="1 2">SMB35</strain>
    </source>
</reference>
<keyword evidence="2" id="KW-1185">Reference proteome</keyword>
<dbReference type="EMBL" id="MSDO01000004">
    <property type="protein sequence ID" value="OLO05248.1"/>
    <property type="molecule type" value="Genomic_DNA"/>
</dbReference>
<dbReference type="Proteomes" id="UP000186878">
    <property type="component" value="Unassembled WGS sequence"/>
</dbReference>
<evidence type="ECO:0000313" key="2">
    <source>
        <dbReference type="Proteomes" id="UP000186878"/>
    </source>
</evidence>
<accession>A0A1Q8SV02</accession>
<comment type="caution">
    <text evidence="1">The sequence shown here is derived from an EMBL/GenBank/DDBJ whole genome shotgun (WGS) entry which is preliminary data.</text>
</comment>
<organism evidence="1 2">
    <name type="scientific">Salinicola socius</name>
    <dbReference type="NCBI Taxonomy" id="404433"/>
    <lineage>
        <taxon>Bacteria</taxon>
        <taxon>Pseudomonadati</taxon>
        <taxon>Pseudomonadota</taxon>
        <taxon>Gammaproteobacteria</taxon>
        <taxon>Oceanospirillales</taxon>
        <taxon>Halomonadaceae</taxon>
        <taxon>Salinicola</taxon>
    </lineage>
</organism>
<proteinExistence type="predicted"/>
<dbReference type="RefSeq" id="WP_075568932.1">
    <property type="nucleotide sequence ID" value="NZ_MSDO01000004.1"/>
</dbReference>
<sequence>MRQLITSPLAGVASAIATLAVLTVASVGLPGPSDYEVQLMQQAQYCESVATWNAEAARGVAPARRYGHPDYDGIADTACAPVLSPVDGSAYASN</sequence>
<evidence type="ECO:0000313" key="1">
    <source>
        <dbReference type="EMBL" id="OLO05248.1"/>
    </source>
</evidence>
<gene>
    <name evidence="1" type="ORF">BTW07_04255</name>
</gene>
<dbReference type="OrthoDB" id="6167646at2"/>
<protein>
    <submittedName>
        <fullName evidence="1">Uncharacterized protein</fullName>
    </submittedName>
</protein>